<evidence type="ECO:0000256" key="4">
    <source>
        <dbReference type="ARBA" id="ARBA00022970"/>
    </source>
</evidence>
<dbReference type="PANTHER" id="PTHR30483:SF37">
    <property type="entry name" value="ABC TRANSPORTER SUBSTRATE-BINDING PROTEIN"/>
    <property type="match status" value="1"/>
</dbReference>
<proteinExistence type="inferred from homology"/>
<dbReference type="InterPro" id="IPR000709">
    <property type="entry name" value="Leu_Ile_Val-bd"/>
</dbReference>
<dbReference type="RefSeq" id="WP_268943057.1">
    <property type="nucleotide sequence ID" value="NZ_JAPTYD010000026.1"/>
</dbReference>
<dbReference type="CDD" id="cd06330">
    <property type="entry name" value="PBP1_As_SBP-like"/>
    <property type="match status" value="1"/>
</dbReference>
<dbReference type="Gene3D" id="3.40.50.2300">
    <property type="match status" value="2"/>
</dbReference>
<accession>A0ABT4J7E2</accession>
<dbReference type="Proteomes" id="UP001149822">
    <property type="component" value="Unassembled WGS sequence"/>
</dbReference>
<evidence type="ECO:0000256" key="1">
    <source>
        <dbReference type="ARBA" id="ARBA00010062"/>
    </source>
</evidence>
<comment type="similarity">
    <text evidence="1">Belongs to the leucine-binding protein family.</text>
</comment>
<dbReference type="PRINTS" id="PR00337">
    <property type="entry name" value="LEUILEVALBP"/>
</dbReference>
<comment type="caution">
    <text evidence="6">The sequence shown here is derived from an EMBL/GenBank/DDBJ whole genome shotgun (WGS) entry which is preliminary data.</text>
</comment>
<protein>
    <submittedName>
        <fullName evidence="6">ABC transporter substrate-binding protein</fullName>
    </submittedName>
</protein>
<feature type="domain" description="Leucine-binding protein" evidence="5">
    <location>
        <begin position="31"/>
        <end position="370"/>
    </location>
</feature>
<dbReference type="Pfam" id="PF13458">
    <property type="entry name" value="Peripla_BP_6"/>
    <property type="match status" value="1"/>
</dbReference>
<dbReference type="PANTHER" id="PTHR30483">
    <property type="entry name" value="LEUCINE-SPECIFIC-BINDING PROTEIN"/>
    <property type="match status" value="1"/>
</dbReference>
<gene>
    <name evidence="6" type="ORF">OU682_15390</name>
</gene>
<keyword evidence="2" id="KW-0813">Transport</keyword>
<evidence type="ECO:0000259" key="5">
    <source>
        <dbReference type="Pfam" id="PF13458"/>
    </source>
</evidence>
<evidence type="ECO:0000256" key="3">
    <source>
        <dbReference type="ARBA" id="ARBA00022729"/>
    </source>
</evidence>
<dbReference type="InterPro" id="IPR028081">
    <property type="entry name" value="Leu-bd"/>
</dbReference>
<dbReference type="InterPro" id="IPR051010">
    <property type="entry name" value="BCAA_transport"/>
</dbReference>
<keyword evidence="3" id="KW-0732">Signal</keyword>
<keyword evidence="4" id="KW-0029">Amino-acid transport</keyword>
<dbReference type="InterPro" id="IPR028082">
    <property type="entry name" value="Peripla_BP_I"/>
</dbReference>
<evidence type="ECO:0000313" key="6">
    <source>
        <dbReference type="EMBL" id="MCZ0963002.1"/>
    </source>
</evidence>
<evidence type="ECO:0000256" key="2">
    <source>
        <dbReference type="ARBA" id="ARBA00022448"/>
    </source>
</evidence>
<name>A0ABT4J7E2_9RHOB</name>
<organism evidence="6 7">
    <name type="scientific">Paracoccus benzoatiresistens</name>
    <dbReference type="NCBI Taxonomy" id="2997341"/>
    <lineage>
        <taxon>Bacteria</taxon>
        <taxon>Pseudomonadati</taxon>
        <taxon>Pseudomonadota</taxon>
        <taxon>Alphaproteobacteria</taxon>
        <taxon>Rhodobacterales</taxon>
        <taxon>Paracoccaceae</taxon>
        <taxon>Paracoccus</taxon>
    </lineage>
</organism>
<keyword evidence="7" id="KW-1185">Reference proteome</keyword>
<dbReference type="SUPFAM" id="SSF53822">
    <property type="entry name" value="Periplasmic binding protein-like I"/>
    <property type="match status" value="1"/>
</dbReference>
<dbReference type="EMBL" id="JAPTYD010000026">
    <property type="protein sequence ID" value="MCZ0963002.1"/>
    <property type="molecule type" value="Genomic_DNA"/>
</dbReference>
<sequence>MKRRTVLKGFAASAGVALGMNATYLRAQSAPIRIGASYALSGVGAPVGTQMLVGTQIAAQQINRAGGLLGREVELVIRDDKYNSAESVAVARELAGDGINLMLGGSQTVTALGLAPLAPELNMVAIIVAAAGMPVTHELFNRNIFRTTANNYTQYGSLGRTLIEQNPEIKTWISLAPDGDFGRDSALFFGRAVEKYAPSGEVTVLDTIYAQATATDFRTQINQLMSSDADGLYLGIAASAQISFFQQARSVGLYDKFKAIGEVGNGDITGKAMGRNTHPNLWSVCHWLHNQEPFASNPVSQQLYKDYVEMKGEDFPSGQVAAGHRAALALFAGIDKAQSTETEDVITAMENLTFESVGGTVRFRPEDHQMLGLNYYSQMGPSTEAPHFQFNQVTSVDASEMIEPANPGQPFKIEELSQ</sequence>
<reference evidence="6" key="1">
    <citation type="submission" date="2022-12" db="EMBL/GenBank/DDBJ databases">
        <title>Paracoccus sp. EF6 isolated from a lake water.</title>
        <authorList>
            <person name="Liu H."/>
        </authorList>
    </citation>
    <scope>NUCLEOTIDE SEQUENCE</scope>
    <source>
        <strain evidence="6">EF6</strain>
    </source>
</reference>
<evidence type="ECO:0000313" key="7">
    <source>
        <dbReference type="Proteomes" id="UP001149822"/>
    </source>
</evidence>